<evidence type="ECO:0000313" key="3">
    <source>
        <dbReference type="Proteomes" id="UP001240984"/>
    </source>
</evidence>
<proteinExistence type="predicted"/>
<evidence type="ECO:0000259" key="1">
    <source>
        <dbReference type="PROSITE" id="PS51549"/>
    </source>
</evidence>
<dbReference type="RefSeq" id="WP_306829415.1">
    <property type="nucleotide sequence ID" value="NZ_JAUSRA010000001.1"/>
</dbReference>
<dbReference type="PROSITE" id="PS51549">
    <property type="entry name" value="DM13"/>
    <property type="match status" value="1"/>
</dbReference>
<comment type="caution">
    <text evidence="2">The sequence shown here is derived from an EMBL/GenBank/DDBJ whole genome shotgun (WGS) entry which is preliminary data.</text>
</comment>
<dbReference type="Proteomes" id="UP001240984">
    <property type="component" value="Unassembled WGS sequence"/>
</dbReference>
<gene>
    <name evidence="2" type="ORF">J2S43_002780</name>
</gene>
<accession>A0ABT9MSN1</accession>
<dbReference type="InterPro" id="IPR019545">
    <property type="entry name" value="DM13_domain"/>
</dbReference>
<dbReference type="EMBL" id="JAUSRA010000001">
    <property type="protein sequence ID" value="MDP9794268.1"/>
    <property type="molecule type" value="Genomic_DNA"/>
</dbReference>
<feature type="domain" description="DM13" evidence="1">
    <location>
        <begin position="66"/>
        <end position="181"/>
    </location>
</feature>
<name>A0ABT9MSN1_9ACTN</name>
<reference evidence="2 3" key="1">
    <citation type="submission" date="2023-07" db="EMBL/GenBank/DDBJ databases">
        <title>Sequencing the genomes of 1000 actinobacteria strains.</title>
        <authorList>
            <person name="Klenk H.-P."/>
        </authorList>
    </citation>
    <scope>NUCLEOTIDE SEQUENCE [LARGE SCALE GENOMIC DNA]</scope>
    <source>
        <strain evidence="2 3">DSM 44710</strain>
    </source>
</reference>
<organism evidence="2 3">
    <name type="scientific">Catenuloplanes nepalensis</name>
    <dbReference type="NCBI Taxonomy" id="587533"/>
    <lineage>
        <taxon>Bacteria</taxon>
        <taxon>Bacillati</taxon>
        <taxon>Actinomycetota</taxon>
        <taxon>Actinomycetes</taxon>
        <taxon>Micromonosporales</taxon>
        <taxon>Micromonosporaceae</taxon>
        <taxon>Catenuloplanes</taxon>
    </lineage>
</organism>
<dbReference type="Pfam" id="PF10517">
    <property type="entry name" value="DM13"/>
    <property type="match status" value="1"/>
</dbReference>
<protein>
    <recommendedName>
        <fullName evidence="1">DM13 domain-containing protein</fullName>
    </recommendedName>
</protein>
<keyword evidence="3" id="KW-1185">Reference proteome</keyword>
<sequence length="184" mass="19571">MLKRLLRAPFAWAVALSLALVVAAGLYWFQPWKIVTDREVDDQLAVVMTPGLAASPGPAASSRGPGPVVVREGTFISHEHATEGSARVVRHPDGSHTLEIAGLDTSDGPDLRVWLSDQVVKPGTAGWYVFDDGDHAELGSLKGNRGDQTYPIPAGTDLDALDSVTIWCVRFSVSFGAAPLMPVA</sequence>
<evidence type="ECO:0000313" key="2">
    <source>
        <dbReference type="EMBL" id="MDP9794268.1"/>
    </source>
</evidence>